<evidence type="ECO:0000313" key="1">
    <source>
        <dbReference type="EMBL" id="KIP12514.1"/>
    </source>
</evidence>
<dbReference type="STRING" id="745531.A0A0C3P3K4"/>
<dbReference type="AlphaFoldDB" id="A0A0C3P3K4"/>
<dbReference type="HOGENOM" id="CLU_2339237_0_0_1"/>
<protein>
    <submittedName>
        <fullName evidence="1">Uncharacterized protein</fullName>
    </submittedName>
</protein>
<organism evidence="1 2">
    <name type="scientific">Phlebiopsis gigantea (strain 11061_1 CR5-6)</name>
    <name type="common">White-rot fungus</name>
    <name type="synonym">Peniophora gigantea</name>
    <dbReference type="NCBI Taxonomy" id="745531"/>
    <lineage>
        <taxon>Eukaryota</taxon>
        <taxon>Fungi</taxon>
        <taxon>Dikarya</taxon>
        <taxon>Basidiomycota</taxon>
        <taxon>Agaricomycotina</taxon>
        <taxon>Agaricomycetes</taxon>
        <taxon>Polyporales</taxon>
        <taxon>Phanerochaetaceae</taxon>
        <taxon>Phlebiopsis</taxon>
    </lineage>
</organism>
<proteinExistence type="predicted"/>
<reference evidence="1 2" key="1">
    <citation type="journal article" date="2014" name="PLoS Genet.">
        <title>Analysis of the Phlebiopsis gigantea genome, transcriptome and secretome provides insight into its pioneer colonization strategies of wood.</title>
        <authorList>
            <person name="Hori C."/>
            <person name="Ishida T."/>
            <person name="Igarashi K."/>
            <person name="Samejima M."/>
            <person name="Suzuki H."/>
            <person name="Master E."/>
            <person name="Ferreira P."/>
            <person name="Ruiz-Duenas F.J."/>
            <person name="Held B."/>
            <person name="Canessa P."/>
            <person name="Larrondo L.F."/>
            <person name="Schmoll M."/>
            <person name="Druzhinina I.S."/>
            <person name="Kubicek C.P."/>
            <person name="Gaskell J.A."/>
            <person name="Kersten P."/>
            <person name="St John F."/>
            <person name="Glasner J."/>
            <person name="Sabat G."/>
            <person name="Splinter BonDurant S."/>
            <person name="Syed K."/>
            <person name="Yadav J."/>
            <person name="Mgbeahuruike A.C."/>
            <person name="Kovalchuk A."/>
            <person name="Asiegbu F.O."/>
            <person name="Lackner G."/>
            <person name="Hoffmeister D."/>
            <person name="Rencoret J."/>
            <person name="Gutierrez A."/>
            <person name="Sun H."/>
            <person name="Lindquist E."/>
            <person name="Barry K."/>
            <person name="Riley R."/>
            <person name="Grigoriev I.V."/>
            <person name="Henrissat B."/>
            <person name="Kues U."/>
            <person name="Berka R.M."/>
            <person name="Martinez A.T."/>
            <person name="Covert S.F."/>
            <person name="Blanchette R.A."/>
            <person name="Cullen D."/>
        </authorList>
    </citation>
    <scope>NUCLEOTIDE SEQUENCE [LARGE SCALE GENOMIC DNA]</scope>
    <source>
        <strain evidence="1 2">11061_1 CR5-6</strain>
    </source>
</reference>
<dbReference type="OrthoDB" id="7344096at2759"/>
<feature type="non-terminal residue" evidence="1">
    <location>
        <position position="98"/>
    </location>
</feature>
<gene>
    <name evidence="1" type="ORF">PHLGIDRAFT_81737</name>
</gene>
<keyword evidence="2" id="KW-1185">Reference proteome</keyword>
<evidence type="ECO:0000313" key="2">
    <source>
        <dbReference type="Proteomes" id="UP000053257"/>
    </source>
</evidence>
<name>A0A0C3P3K4_PHLG1</name>
<dbReference type="Proteomes" id="UP000053257">
    <property type="component" value="Unassembled WGS sequence"/>
</dbReference>
<accession>A0A0C3P3K4</accession>
<sequence>MNMIAERDSARRTSFEVTSVASHESRPNTTLHYYLPHESSPGSKVKRWLWRNFTPRGLLERLLRATLQKNTWIYVADKQFNIFVGIKTPGAFQHSSFL</sequence>
<dbReference type="EMBL" id="KN840439">
    <property type="protein sequence ID" value="KIP12514.1"/>
    <property type="molecule type" value="Genomic_DNA"/>
</dbReference>